<dbReference type="GO" id="GO:0032153">
    <property type="term" value="C:cell division site"/>
    <property type="evidence" value="ECO:0007669"/>
    <property type="project" value="TreeGrafter"/>
</dbReference>
<dbReference type="SUPFAM" id="SSF102829">
    <property type="entry name" value="Cell division protein ZapA-like"/>
    <property type="match status" value="1"/>
</dbReference>
<evidence type="ECO:0000256" key="7">
    <source>
        <dbReference type="ARBA" id="ARBA00024910"/>
    </source>
</evidence>
<comment type="subunit">
    <text evidence="8">Homodimer. Interacts with FtsZ.</text>
</comment>
<evidence type="ECO:0000256" key="5">
    <source>
        <dbReference type="ARBA" id="ARBA00023210"/>
    </source>
</evidence>
<dbReference type="STRING" id="439292.Bsel_1385"/>
<dbReference type="PANTHER" id="PTHR34981:SF1">
    <property type="entry name" value="CELL DIVISION PROTEIN ZAPA"/>
    <property type="match status" value="1"/>
</dbReference>
<evidence type="ECO:0000256" key="1">
    <source>
        <dbReference type="ARBA" id="ARBA00004496"/>
    </source>
</evidence>
<keyword evidence="4" id="KW-0132">Cell division</keyword>
<dbReference type="RefSeq" id="WP_013172321.1">
    <property type="nucleotide sequence ID" value="NC_014219.1"/>
</dbReference>
<evidence type="ECO:0000256" key="4">
    <source>
        <dbReference type="ARBA" id="ARBA00022618"/>
    </source>
</evidence>
<dbReference type="KEGG" id="bse:Bsel_1385"/>
<dbReference type="InterPro" id="IPR036192">
    <property type="entry name" value="Cell_div_ZapA-like_sf"/>
</dbReference>
<dbReference type="InterPro" id="IPR007838">
    <property type="entry name" value="Cell_div_ZapA-like"/>
</dbReference>
<dbReference type="eggNOG" id="COG3027">
    <property type="taxonomic scope" value="Bacteria"/>
</dbReference>
<dbReference type="EMBL" id="CP001791">
    <property type="protein sequence ID" value="ADH98897.1"/>
    <property type="molecule type" value="Genomic_DNA"/>
</dbReference>
<dbReference type="OrthoDB" id="9808604at2"/>
<dbReference type="Pfam" id="PF05164">
    <property type="entry name" value="ZapA"/>
    <property type="match status" value="1"/>
</dbReference>
<dbReference type="GO" id="GO:0030428">
    <property type="term" value="C:cell septum"/>
    <property type="evidence" value="ECO:0007669"/>
    <property type="project" value="TreeGrafter"/>
</dbReference>
<name>D6XSW1_BACIE</name>
<organism evidence="10 11">
    <name type="scientific">Bacillus selenitireducens (strain ATCC 700615 / DSM 15326 / MLS10)</name>
    <dbReference type="NCBI Taxonomy" id="439292"/>
    <lineage>
        <taxon>Bacteria</taxon>
        <taxon>Bacillati</taxon>
        <taxon>Bacillota</taxon>
        <taxon>Bacilli</taxon>
        <taxon>Bacillales</taxon>
        <taxon>Bacillaceae</taxon>
        <taxon>Salisediminibacterium</taxon>
    </lineage>
</organism>
<sequence length="83" mass="9513">MADDQRQRTTVTIYGQHYRIVGKDGPEHVEKVASMVDDKMRELKVSNPYLDVSKLAVLTAVNMCHELVHLQEQSEDGKKEEDK</sequence>
<dbReference type="GO" id="GO:0005829">
    <property type="term" value="C:cytosol"/>
    <property type="evidence" value="ECO:0007669"/>
    <property type="project" value="TreeGrafter"/>
</dbReference>
<dbReference type="HOGENOM" id="CLU_116623_4_0_9"/>
<comment type="function">
    <text evidence="7">Activator of cell division through the inhibition of FtsZ GTPase activity, therefore promoting FtsZ assembly into bundles of protofilaments necessary for the formation of the division Z ring. It is recruited early at mid-cell but it is not essential for cell division.</text>
</comment>
<dbReference type="AlphaFoldDB" id="D6XSW1"/>
<dbReference type="NCBIfam" id="NF010724">
    <property type="entry name" value="PRK14126.1"/>
    <property type="match status" value="1"/>
</dbReference>
<dbReference type="GO" id="GO:0043093">
    <property type="term" value="P:FtsZ-dependent cytokinesis"/>
    <property type="evidence" value="ECO:0007669"/>
    <property type="project" value="TreeGrafter"/>
</dbReference>
<proteinExistence type="predicted"/>
<keyword evidence="5" id="KW-0717">Septation</keyword>
<dbReference type="PANTHER" id="PTHR34981">
    <property type="entry name" value="CELL DIVISION PROTEIN ZAPA"/>
    <property type="match status" value="1"/>
</dbReference>
<dbReference type="Proteomes" id="UP000000271">
    <property type="component" value="Chromosome"/>
</dbReference>
<protein>
    <recommendedName>
        <fullName evidence="2">Cell division protein ZapA</fullName>
    </recommendedName>
    <alternativeName>
        <fullName evidence="9">Z ring-associated protein ZapA</fullName>
    </alternativeName>
</protein>
<evidence type="ECO:0000256" key="3">
    <source>
        <dbReference type="ARBA" id="ARBA00022490"/>
    </source>
</evidence>
<dbReference type="GO" id="GO:0000921">
    <property type="term" value="P:septin ring assembly"/>
    <property type="evidence" value="ECO:0007669"/>
    <property type="project" value="TreeGrafter"/>
</dbReference>
<evidence type="ECO:0000313" key="11">
    <source>
        <dbReference type="Proteomes" id="UP000000271"/>
    </source>
</evidence>
<dbReference type="Gene3D" id="6.10.250.790">
    <property type="match status" value="1"/>
</dbReference>
<keyword evidence="3" id="KW-0963">Cytoplasm</keyword>
<evidence type="ECO:0000256" key="6">
    <source>
        <dbReference type="ARBA" id="ARBA00023306"/>
    </source>
</evidence>
<accession>D6XSW1</accession>
<evidence type="ECO:0000256" key="8">
    <source>
        <dbReference type="ARBA" id="ARBA00026068"/>
    </source>
</evidence>
<comment type="subcellular location">
    <subcellularLocation>
        <location evidence="1">Cytoplasm</location>
    </subcellularLocation>
</comment>
<reference evidence="10" key="1">
    <citation type="submission" date="2009-10" db="EMBL/GenBank/DDBJ databases">
        <title>Complete sequence of Bacillus selenitireducens MLS10.</title>
        <authorList>
            <consortium name="US DOE Joint Genome Institute"/>
            <person name="Lucas S."/>
            <person name="Copeland A."/>
            <person name="Lapidus A."/>
            <person name="Glavina del Rio T."/>
            <person name="Dalin E."/>
            <person name="Tice H."/>
            <person name="Bruce D."/>
            <person name="Goodwin L."/>
            <person name="Pitluck S."/>
            <person name="Sims D."/>
            <person name="Brettin T."/>
            <person name="Detter J.C."/>
            <person name="Han C."/>
            <person name="Larimer F."/>
            <person name="Land M."/>
            <person name="Hauser L."/>
            <person name="Kyrpides N."/>
            <person name="Ovchinnikova G."/>
            <person name="Stolz J."/>
        </authorList>
    </citation>
    <scope>NUCLEOTIDE SEQUENCE [LARGE SCALE GENOMIC DNA]</scope>
    <source>
        <strain evidence="10">MLS10</strain>
    </source>
</reference>
<gene>
    <name evidence="10" type="ordered locus">Bsel_1385</name>
</gene>
<keyword evidence="11" id="KW-1185">Reference proteome</keyword>
<evidence type="ECO:0000256" key="2">
    <source>
        <dbReference type="ARBA" id="ARBA00015195"/>
    </source>
</evidence>
<dbReference type="GO" id="GO:0000917">
    <property type="term" value="P:division septum assembly"/>
    <property type="evidence" value="ECO:0007669"/>
    <property type="project" value="UniProtKB-KW"/>
</dbReference>
<evidence type="ECO:0000256" key="9">
    <source>
        <dbReference type="ARBA" id="ARBA00033158"/>
    </source>
</evidence>
<evidence type="ECO:0000313" key="10">
    <source>
        <dbReference type="EMBL" id="ADH98897.1"/>
    </source>
</evidence>
<dbReference type="InterPro" id="IPR053712">
    <property type="entry name" value="Bac_CellDiv_Activator"/>
</dbReference>
<keyword evidence="6" id="KW-0131">Cell cycle</keyword>